<keyword evidence="4" id="KW-1185">Reference proteome</keyword>
<dbReference type="EMBL" id="CP000383">
    <property type="protein sequence ID" value="ABG59521.1"/>
    <property type="molecule type" value="Genomic_DNA"/>
</dbReference>
<dbReference type="GO" id="GO:0016020">
    <property type="term" value="C:membrane"/>
    <property type="evidence" value="ECO:0007669"/>
    <property type="project" value="TreeGrafter"/>
</dbReference>
<dbReference type="KEGG" id="chu:CHU_2258"/>
<evidence type="ECO:0000256" key="1">
    <source>
        <dbReference type="ARBA" id="ARBA00006484"/>
    </source>
</evidence>
<protein>
    <submittedName>
        <fullName evidence="3">Possible oxidoreductase</fullName>
    </submittedName>
</protein>
<dbReference type="PRINTS" id="PR00081">
    <property type="entry name" value="GDHRDH"/>
</dbReference>
<dbReference type="PANTHER" id="PTHR44196">
    <property type="entry name" value="DEHYDROGENASE/REDUCTASE SDR FAMILY MEMBER 7B"/>
    <property type="match status" value="1"/>
</dbReference>
<sequence>MLTGNTIVITGGSSGVGLELARQLIAQKNTVIICGRSAQKLADAANQTPWLVTYTCNIADSISCQHFYNWIKNNYPACNILINNAAIAYTTDFLKDEQAIDKANEEFQTNVLAPIRLTKLFSPLLLQNEHPALINISTGLIYAPKAGYPFYTATKAALHIFTQTLRMQTAASPLKIIEALLPVVDTPWHKGRVPKSAISATQAAAKILSGIDKGQNEIRVSKVALLYWVARISPKWAITIINRL</sequence>
<organism evidence="3 4">
    <name type="scientific">Cytophaga hutchinsonii (strain ATCC 33406 / DSM 1761 / CIP 103989 / NBRC 15051 / NCIMB 9469 / D465)</name>
    <dbReference type="NCBI Taxonomy" id="269798"/>
    <lineage>
        <taxon>Bacteria</taxon>
        <taxon>Pseudomonadati</taxon>
        <taxon>Bacteroidota</taxon>
        <taxon>Cytophagia</taxon>
        <taxon>Cytophagales</taxon>
        <taxon>Cytophagaceae</taxon>
        <taxon>Cytophaga</taxon>
    </lineage>
</organism>
<comment type="similarity">
    <text evidence="1">Belongs to the short-chain dehydrogenases/reductases (SDR) family.</text>
</comment>
<dbReference type="PANTHER" id="PTHR44196:SF1">
    <property type="entry name" value="DEHYDROGENASE_REDUCTASE SDR FAMILY MEMBER 7B"/>
    <property type="match status" value="1"/>
</dbReference>
<evidence type="ECO:0000256" key="2">
    <source>
        <dbReference type="ARBA" id="ARBA00023002"/>
    </source>
</evidence>
<gene>
    <name evidence="3" type="primary">yciK</name>
    <name evidence="3" type="ordered locus">CHU_2258</name>
</gene>
<dbReference type="Pfam" id="PF00106">
    <property type="entry name" value="adh_short"/>
    <property type="match status" value="1"/>
</dbReference>
<evidence type="ECO:0000313" key="3">
    <source>
        <dbReference type="EMBL" id="ABG59521.1"/>
    </source>
</evidence>
<dbReference type="Proteomes" id="UP000001822">
    <property type="component" value="Chromosome"/>
</dbReference>
<dbReference type="InterPro" id="IPR036291">
    <property type="entry name" value="NAD(P)-bd_dom_sf"/>
</dbReference>
<name>A0A6N4ST96_CYTH3</name>
<evidence type="ECO:0000313" key="4">
    <source>
        <dbReference type="Proteomes" id="UP000001822"/>
    </source>
</evidence>
<dbReference type="AlphaFoldDB" id="A0A6N4ST96"/>
<dbReference type="Gene3D" id="3.40.50.720">
    <property type="entry name" value="NAD(P)-binding Rossmann-like Domain"/>
    <property type="match status" value="1"/>
</dbReference>
<accession>A0A6N4ST96</accession>
<dbReference type="GO" id="GO:0016491">
    <property type="term" value="F:oxidoreductase activity"/>
    <property type="evidence" value="ECO:0007669"/>
    <property type="project" value="UniProtKB-KW"/>
</dbReference>
<reference evidence="3 4" key="1">
    <citation type="journal article" date="2007" name="Appl. Environ. Microbiol.">
        <title>Genome sequence of the cellulolytic gliding bacterium Cytophaga hutchinsonii.</title>
        <authorList>
            <person name="Xie G."/>
            <person name="Bruce D.C."/>
            <person name="Challacombe J.F."/>
            <person name="Chertkov O."/>
            <person name="Detter J.C."/>
            <person name="Gilna P."/>
            <person name="Han C.S."/>
            <person name="Lucas S."/>
            <person name="Misra M."/>
            <person name="Myers G.L."/>
            <person name="Richardson P."/>
            <person name="Tapia R."/>
            <person name="Thayer N."/>
            <person name="Thompson L.S."/>
            <person name="Brettin T.S."/>
            <person name="Henrissat B."/>
            <person name="Wilson D.B."/>
            <person name="McBride M.J."/>
        </authorList>
    </citation>
    <scope>NUCLEOTIDE SEQUENCE [LARGE SCALE GENOMIC DNA]</scope>
    <source>
        <strain evidence="4">ATCC 33406 / DSM 1761 / CIP 103989 / NBRC 15051 / NCIMB 9469 / D465</strain>
    </source>
</reference>
<keyword evidence="2" id="KW-0560">Oxidoreductase</keyword>
<dbReference type="InterPro" id="IPR002347">
    <property type="entry name" value="SDR_fam"/>
</dbReference>
<dbReference type="RefSeq" id="WP_011585638.1">
    <property type="nucleotide sequence ID" value="NC_008255.1"/>
</dbReference>
<dbReference type="SUPFAM" id="SSF51735">
    <property type="entry name" value="NAD(P)-binding Rossmann-fold domains"/>
    <property type="match status" value="1"/>
</dbReference>
<proteinExistence type="inferred from homology"/>